<dbReference type="PANTHER" id="PTHR45527">
    <property type="entry name" value="NONRIBOSOMAL PEPTIDE SYNTHETASE"/>
    <property type="match status" value="1"/>
</dbReference>
<feature type="non-terminal residue" evidence="2">
    <location>
        <position position="386"/>
    </location>
</feature>
<dbReference type="InterPro" id="IPR000873">
    <property type="entry name" value="AMP-dep_synth/lig_dom"/>
</dbReference>
<dbReference type="CDD" id="cd05930">
    <property type="entry name" value="A_NRPS"/>
    <property type="match status" value="1"/>
</dbReference>
<comment type="caution">
    <text evidence="2">The sequence shown here is derived from an EMBL/GenBank/DDBJ whole genome shotgun (WGS) entry which is preliminary data.</text>
</comment>
<proteinExistence type="predicted"/>
<dbReference type="RefSeq" id="WP_404559214.1">
    <property type="nucleotide sequence ID" value="NZ_JADIKI010000007.1"/>
</dbReference>
<dbReference type="PROSITE" id="PS50075">
    <property type="entry name" value="CARRIER"/>
    <property type="match status" value="1"/>
</dbReference>
<gene>
    <name evidence="2" type="ORF">ISP18_00040</name>
</gene>
<evidence type="ECO:0000259" key="1">
    <source>
        <dbReference type="PROSITE" id="PS50075"/>
    </source>
</evidence>
<dbReference type="InterPro" id="IPR025110">
    <property type="entry name" value="AMP-bd_C"/>
</dbReference>
<dbReference type="PANTHER" id="PTHR45527:SF1">
    <property type="entry name" value="FATTY ACID SYNTHASE"/>
    <property type="match status" value="1"/>
</dbReference>
<dbReference type="InterPro" id="IPR009081">
    <property type="entry name" value="PP-bd_ACP"/>
</dbReference>
<dbReference type="InterPro" id="IPR042099">
    <property type="entry name" value="ANL_N_sf"/>
</dbReference>
<dbReference type="InterPro" id="IPR045851">
    <property type="entry name" value="AMP-bd_C_sf"/>
</dbReference>
<dbReference type="Proteomes" id="UP001620409">
    <property type="component" value="Unassembled WGS sequence"/>
</dbReference>
<organism evidence="2 3">
    <name type="scientific">Dyella humi</name>
    <dbReference type="NCBI Taxonomy" id="1770547"/>
    <lineage>
        <taxon>Bacteria</taxon>
        <taxon>Pseudomonadati</taxon>
        <taxon>Pseudomonadota</taxon>
        <taxon>Gammaproteobacteria</taxon>
        <taxon>Lysobacterales</taxon>
        <taxon>Rhodanobacteraceae</taxon>
        <taxon>Dyella</taxon>
    </lineage>
</organism>
<accession>A0ABW8IDQ1</accession>
<evidence type="ECO:0000313" key="3">
    <source>
        <dbReference type="Proteomes" id="UP001620409"/>
    </source>
</evidence>
<dbReference type="Pfam" id="PF00550">
    <property type="entry name" value="PP-binding"/>
    <property type="match status" value="1"/>
</dbReference>
<dbReference type="Gene3D" id="3.40.50.12780">
    <property type="entry name" value="N-terminal domain of ligase-like"/>
    <property type="match status" value="1"/>
</dbReference>
<keyword evidence="3" id="KW-1185">Reference proteome</keyword>
<feature type="non-terminal residue" evidence="2">
    <location>
        <position position="1"/>
    </location>
</feature>
<dbReference type="SUPFAM" id="SSF56801">
    <property type="entry name" value="Acetyl-CoA synthetase-like"/>
    <property type="match status" value="1"/>
</dbReference>
<protein>
    <submittedName>
        <fullName evidence="2">Non-ribosomal peptide synthetase</fullName>
    </submittedName>
</protein>
<dbReference type="InterPro" id="IPR036736">
    <property type="entry name" value="ACP-like_sf"/>
</dbReference>
<dbReference type="Gene3D" id="1.10.1200.10">
    <property type="entry name" value="ACP-like"/>
    <property type="match status" value="1"/>
</dbReference>
<dbReference type="Pfam" id="PF13193">
    <property type="entry name" value="AMP-binding_C"/>
    <property type="match status" value="1"/>
</dbReference>
<dbReference type="Gene3D" id="3.30.300.30">
    <property type="match status" value="1"/>
</dbReference>
<dbReference type="Pfam" id="PF00501">
    <property type="entry name" value="AMP-binding"/>
    <property type="match status" value="1"/>
</dbReference>
<sequence>SVLNLWRGLEQTAFAGRPLATVGWNAPYQFDASVKMLVQLLSGRSLVVIPTVVRADAEAFLNYLAIHRVDVVDCTPPQLELWLANGLADPRGPWPRALLVGGEPINPATWDRLRDDDRIDVHNVYGPTECTVDATLATLGRDAATPIIGRPLANTRLYLLDGHGQPVPRSAVGELYIGGAGVARGYLNRPELTAERFLEDPFCTTPGARMYRTGDLARYQPDGNLQYLGRADQQVKIRGFRIELGEIEARLAEHAAVREAAVLAREDVAGEQRLVAYVTTQPDAVIDALALRGHLARQLPDYMVPSAFVQLDAMPLTPNGKLNRKALPAPDAEALVHRVYEAPLGEREQLIAGLWSELLGVERIGRHDHFFELGGHSLLVIRMIER</sequence>
<feature type="domain" description="Carrier" evidence="1">
    <location>
        <begin position="342"/>
        <end position="386"/>
    </location>
</feature>
<reference evidence="2 3" key="1">
    <citation type="submission" date="2020-10" db="EMBL/GenBank/DDBJ databases">
        <title>Phylogeny of dyella-like bacteria.</title>
        <authorList>
            <person name="Fu J."/>
        </authorList>
    </citation>
    <scope>NUCLEOTIDE SEQUENCE [LARGE SCALE GENOMIC DNA]</scope>
    <source>
        <strain evidence="2 3">DHG40</strain>
    </source>
</reference>
<name>A0ABW8IDQ1_9GAMM</name>
<dbReference type="EMBL" id="JADIKI010000007">
    <property type="protein sequence ID" value="MFK2852985.1"/>
    <property type="molecule type" value="Genomic_DNA"/>
</dbReference>
<evidence type="ECO:0000313" key="2">
    <source>
        <dbReference type="EMBL" id="MFK2852985.1"/>
    </source>
</evidence>